<dbReference type="EMBL" id="CP094242">
    <property type="protein sequence ID" value="UNV86733.1"/>
    <property type="molecule type" value="Genomic_DNA"/>
</dbReference>
<dbReference type="Proteomes" id="UP000031390">
    <property type="component" value="Unassembled WGS sequence"/>
</dbReference>
<keyword evidence="5" id="KW-1185">Reference proteome</keyword>
<reference evidence="2 4" key="1">
    <citation type="submission" date="2014-12" db="EMBL/GenBank/DDBJ databases">
        <title>Genome sequence of Morococcus cerebrosus.</title>
        <authorList>
            <person name="Shin S.-K."/>
            <person name="Yi H."/>
        </authorList>
    </citation>
    <scope>NUCLEOTIDE SEQUENCE [LARGE SCALE GENOMIC DNA]</scope>
    <source>
        <strain evidence="2 4">CIP 81.93</strain>
    </source>
</reference>
<dbReference type="Proteomes" id="UP000829504">
    <property type="component" value="Chromosome"/>
</dbReference>
<gene>
    <name evidence="2" type="ORF">MCC93_18280</name>
    <name evidence="3" type="ORF">MON37_08625</name>
</gene>
<accession>A0A0C1E4A4</accession>
<reference evidence="3 5" key="2">
    <citation type="submission" date="2022-03" db="EMBL/GenBank/DDBJ databases">
        <title>Genome sequencing of Morococcus cerebrosus.</title>
        <authorList>
            <person name="Baek M.-G."/>
            <person name="Yi H."/>
        </authorList>
    </citation>
    <scope>NUCLEOTIDE SEQUENCE [LARGE SCALE GENOMIC DNA]</scope>
    <source>
        <strain evidence="3 5">CIP 81.93</strain>
    </source>
</reference>
<feature type="compositionally biased region" description="Basic and acidic residues" evidence="1">
    <location>
        <begin position="319"/>
        <end position="329"/>
    </location>
</feature>
<dbReference type="EMBL" id="JUFZ01000086">
    <property type="protein sequence ID" value="KIC06774.1"/>
    <property type="molecule type" value="Genomic_DNA"/>
</dbReference>
<evidence type="ECO:0000313" key="4">
    <source>
        <dbReference type="Proteomes" id="UP000031390"/>
    </source>
</evidence>
<feature type="compositionally biased region" description="Polar residues" evidence="1">
    <location>
        <begin position="305"/>
        <end position="318"/>
    </location>
</feature>
<evidence type="ECO:0000256" key="1">
    <source>
        <dbReference type="SAM" id="MobiDB-lite"/>
    </source>
</evidence>
<dbReference type="RefSeq" id="WP_039408674.1">
    <property type="nucleotide sequence ID" value="NZ_CP094242.1"/>
</dbReference>
<feature type="region of interest" description="Disordered" evidence="1">
    <location>
        <begin position="300"/>
        <end position="329"/>
    </location>
</feature>
<dbReference type="PATRIC" id="fig|1056807.3.peg.1755"/>
<name>A0A0C1E4A4_9NEIS</name>
<sequence length="329" mass="37076">MSRFTGGDHLKPEDGLKYYIHQAMMVNELSGGYGAYEISNAKKADSGPSFGPIQYDIGGNNEGRNLLERIAREATDSKGNRFISDNEIKQMQIHLYKPFNKMSTEDKQVYQNLKPKLNQALASETGISLINRDYDKALDDKVNKVNNVISKITNPDNKKFLQSNMQAQVFIADIRNQYSDKVNDALKHFLNMSERDAGIKLPGKHGGVVKVKGKLDMEDLKNFRMNTAYGVKHPADARRRDNNIEEITAPTRPKPISKLDKLEAMMHGLLNDKDGSFAKQVLAENREVVDAFNAKVQEKMEQERQQTAAREISVQQNPAERELGGRSFG</sequence>
<evidence type="ECO:0000313" key="5">
    <source>
        <dbReference type="Proteomes" id="UP000829504"/>
    </source>
</evidence>
<evidence type="ECO:0000313" key="2">
    <source>
        <dbReference type="EMBL" id="KIC06774.1"/>
    </source>
</evidence>
<proteinExistence type="predicted"/>
<organism evidence="2 4">
    <name type="scientific">Morococcus cerebrosus</name>
    <dbReference type="NCBI Taxonomy" id="1056807"/>
    <lineage>
        <taxon>Bacteria</taxon>
        <taxon>Pseudomonadati</taxon>
        <taxon>Pseudomonadota</taxon>
        <taxon>Betaproteobacteria</taxon>
        <taxon>Neisseriales</taxon>
        <taxon>Neisseriaceae</taxon>
        <taxon>Morococcus</taxon>
    </lineage>
</organism>
<protein>
    <submittedName>
        <fullName evidence="2">Uncharacterized protein</fullName>
    </submittedName>
</protein>
<evidence type="ECO:0000313" key="3">
    <source>
        <dbReference type="EMBL" id="UNV86733.1"/>
    </source>
</evidence>
<dbReference type="AlphaFoldDB" id="A0A0C1E4A4"/>